<protein>
    <submittedName>
        <fullName evidence="2">Uncharacterized protein</fullName>
    </submittedName>
</protein>
<accession>A0A212JBU0</accession>
<evidence type="ECO:0000256" key="1">
    <source>
        <dbReference type="SAM" id="Phobius"/>
    </source>
</evidence>
<keyword evidence="1" id="KW-0472">Membrane</keyword>
<reference evidence="2" key="1">
    <citation type="submission" date="2016-04" db="EMBL/GenBank/DDBJ databases">
        <authorList>
            <person name="Evans L.H."/>
            <person name="Alamgir A."/>
            <person name="Owens N."/>
            <person name="Weber N.D."/>
            <person name="Virtaneva K."/>
            <person name="Barbian K."/>
            <person name="Babar A."/>
            <person name="Rosenke K."/>
        </authorList>
    </citation>
    <scope>NUCLEOTIDE SEQUENCE</scope>
    <source>
        <strain evidence="2">86</strain>
    </source>
</reference>
<feature type="transmembrane region" description="Helical" evidence="1">
    <location>
        <begin position="20"/>
        <end position="44"/>
    </location>
</feature>
<organism evidence="2">
    <name type="scientific">uncultured Alphaproteobacteria bacterium</name>
    <dbReference type="NCBI Taxonomy" id="91750"/>
    <lineage>
        <taxon>Bacteria</taxon>
        <taxon>Pseudomonadati</taxon>
        <taxon>Pseudomonadota</taxon>
        <taxon>Alphaproteobacteria</taxon>
        <taxon>environmental samples</taxon>
    </lineage>
</organism>
<gene>
    <name evidence="2" type="ORF">KL86APRO_10817</name>
</gene>
<proteinExistence type="predicted"/>
<keyword evidence="1" id="KW-1133">Transmembrane helix</keyword>
<sequence length="138" mass="14298">MKDDRTSEEAGMDRSAVLRVIKGVTLVLGAAIVVTLAMIGYGLFMKDTKAPEPNPQHLNAQTPVAVPAPIAPLADFAEIPLDQPAGSAIAAVVPQGDRLYVTVSGGGRADRIVVVDLARRRVAGVVVLDGGAPPRPGR</sequence>
<keyword evidence="1" id="KW-0812">Transmembrane</keyword>
<evidence type="ECO:0000313" key="2">
    <source>
        <dbReference type="EMBL" id="SBV96891.1"/>
    </source>
</evidence>
<name>A0A212JBU0_9PROT</name>
<dbReference type="AlphaFoldDB" id="A0A212JBU0"/>
<dbReference type="EMBL" id="FLUO01000001">
    <property type="protein sequence ID" value="SBV96891.1"/>
    <property type="molecule type" value="Genomic_DNA"/>
</dbReference>